<organism evidence="2 3">
    <name type="scientific">Photobacterium aquimaris</name>
    <dbReference type="NCBI Taxonomy" id="512643"/>
    <lineage>
        <taxon>Bacteria</taxon>
        <taxon>Pseudomonadati</taxon>
        <taxon>Pseudomonadota</taxon>
        <taxon>Gammaproteobacteria</taxon>
        <taxon>Vibrionales</taxon>
        <taxon>Vibrionaceae</taxon>
        <taxon>Photobacterium</taxon>
    </lineage>
</organism>
<keyword evidence="1" id="KW-1133">Transmembrane helix</keyword>
<reference evidence="2 3" key="1">
    <citation type="submission" date="2018-03" db="EMBL/GenBank/DDBJ databases">
        <title>Whole genome sequencing of Histamine producing bacteria.</title>
        <authorList>
            <person name="Butler K."/>
        </authorList>
    </citation>
    <scope>NUCLEOTIDE SEQUENCE [LARGE SCALE GENOMIC DNA]</scope>
    <source>
        <strain evidence="2 3">BS2</strain>
    </source>
</reference>
<keyword evidence="1" id="KW-0812">Transmembrane</keyword>
<proteinExistence type="predicted"/>
<comment type="caution">
    <text evidence="2">The sequence shown here is derived from an EMBL/GenBank/DDBJ whole genome shotgun (WGS) entry which is preliminary data.</text>
</comment>
<dbReference type="AlphaFoldDB" id="A0A2T3IEJ0"/>
<dbReference type="EMBL" id="PYMK01000038">
    <property type="protein sequence ID" value="PSU22463.1"/>
    <property type="molecule type" value="Genomic_DNA"/>
</dbReference>
<evidence type="ECO:0000256" key="1">
    <source>
        <dbReference type="SAM" id="Phobius"/>
    </source>
</evidence>
<dbReference type="OrthoDB" id="10003338at2"/>
<keyword evidence="1" id="KW-0472">Membrane</keyword>
<feature type="transmembrane region" description="Helical" evidence="1">
    <location>
        <begin position="141"/>
        <end position="163"/>
    </location>
</feature>
<feature type="transmembrane region" description="Helical" evidence="1">
    <location>
        <begin position="184"/>
        <end position="205"/>
    </location>
</feature>
<accession>A0A2T3IEJ0</accession>
<evidence type="ECO:0000313" key="3">
    <source>
        <dbReference type="Proteomes" id="UP000240254"/>
    </source>
</evidence>
<feature type="transmembrane region" description="Helical" evidence="1">
    <location>
        <begin position="211"/>
        <end position="232"/>
    </location>
</feature>
<evidence type="ECO:0000313" key="2">
    <source>
        <dbReference type="EMBL" id="PSU22463.1"/>
    </source>
</evidence>
<feature type="transmembrane region" description="Helical" evidence="1">
    <location>
        <begin position="32"/>
        <end position="51"/>
    </location>
</feature>
<name>A0A2T3IEJ0_9GAMM</name>
<sequence length="239" mass="28278">MRSLTMSDPYDDLERDGNSFLLGEKRDIPNRALYIIITSILLSLCYLWFMVDTDDLRQEINTELNYSQAIFTKSKADEMVNRTSNWYQRSVVDTGVEAFFNEMYVPHPKADKKGRKSNALVMYSDFTYTFIENTKLFFYRAILRLNVLFEWSLMAFILIYAFYSDAYYDYRLRIAHSQKQNIKAGVISGKIMLVIFVMIYFYVVLPINNEMIWRFAPMLFIGALIVFGVTMIRQFHRNI</sequence>
<dbReference type="Proteomes" id="UP000240254">
    <property type="component" value="Unassembled WGS sequence"/>
</dbReference>
<dbReference type="Pfam" id="PF14348">
    <property type="entry name" value="DtrJ-like"/>
    <property type="match status" value="1"/>
</dbReference>
<protein>
    <submittedName>
        <fullName evidence="2">DUF4400 domain-containing protein</fullName>
    </submittedName>
</protein>
<gene>
    <name evidence="2" type="ORF">CTM88_20395</name>
</gene>
<dbReference type="InterPro" id="IPR022266">
    <property type="entry name" value="DtrJ-like"/>
</dbReference>